<feature type="compositionally biased region" description="Low complexity" evidence="1">
    <location>
        <begin position="173"/>
        <end position="184"/>
    </location>
</feature>
<accession>A0A6J4U9I9</accession>
<proteinExistence type="predicted"/>
<reference evidence="2" key="1">
    <citation type="submission" date="2020-02" db="EMBL/GenBank/DDBJ databases">
        <authorList>
            <person name="Meier V. D."/>
        </authorList>
    </citation>
    <scope>NUCLEOTIDE SEQUENCE</scope>
    <source>
        <strain evidence="2">AVDCRST_MAG33</strain>
    </source>
</reference>
<feature type="compositionally biased region" description="Basic residues" evidence="1">
    <location>
        <begin position="99"/>
        <end position="117"/>
    </location>
</feature>
<sequence length="319" mass="34848">RRGDRDVDGVRGQPRGAERLRGDRGAPVRGGAGRTLAPPDPSGQPHHGDDPDGLHRRLGGRATLGELVRRRCRAPGAARQHGDPDPGAGGAPDRTAGRAIHRCRAAARNPRRPRRSGRTSGQVDGPAGRVLCPLHSRDQRRHREVLVPADLHGTRPRHPGRCPWRGDGHPARVRTAADAAVRPAGRPRRCPPDRGRRRPAGGRGQPDVRDEHGRRGAVRRADPDGRTLGGAGRAGRQRRPAALPAGGRGRVDRVLQLAHRRLIGRWADRRAWRRDARAPRHLLHPGWTLRHWRRRDAAARADAQAGSATPHAGHQPRPL</sequence>
<organism evidence="2">
    <name type="scientific">uncultured Thermomicrobiales bacterium</name>
    <dbReference type="NCBI Taxonomy" id="1645740"/>
    <lineage>
        <taxon>Bacteria</taxon>
        <taxon>Pseudomonadati</taxon>
        <taxon>Thermomicrobiota</taxon>
        <taxon>Thermomicrobia</taxon>
        <taxon>Thermomicrobiales</taxon>
        <taxon>environmental samples</taxon>
    </lineage>
</organism>
<feature type="region of interest" description="Disordered" evidence="1">
    <location>
        <begin position="298"/>
        <end position="319"/>
    </location>
</feature>
<feature type="non-terminal residue" evidence="2">
    <location>
        <position position="1"/>
    </location>
</feature>
<evidence type="ECO:0000313" key="2">
    <source>
        <dbReference type="EMBL" id="CAA9542432.1"/>
    </source>
</evidence>
<feature type="region of interest" description="Disordered" evidence="1">
    <location>
        <begin position="1"/>
        <end position="248"/>
    </location>
</feature>
<name>A0A6J4U9I9_9BACT</name>
<gene>
    <name evidence="2" type="ORF">AVDCRST_MAG33-142</name>
</gene>
<dbReference type="AlphaFoldDB" id="A0A6J4U9I9"/>
<feature type="non-terminal residue" evidence="2">
    <location>
        <position position="319"/>
    </location>
</feature>
<feature type="compositionally biased region" description="Basic residues" evidence="1">
    <location>
        <begin position="185"/>
        <end position="200"/>
    </location>
</feature>
<protein>
    <submittedName>
        <fullName evidence="2">Uncharacterized protein</fullName>
    </submittedName>
</protein>
<feature type="compositionally biased region" description="Basic and acidic residues" evidence="1">
    <location>
        <begin position="16"/>
        <end position="26"/>
    </location>
</feature>
<evidence type="ECO:0000256" key="1">
    <source>
        <dbReference type="SAM" id="MobiDB-lite"/>
    </source>
</evidence>
<dbReference type="EMBL" id="CADCWK010000012">
    <property type="protein sequence ID" value="CAA9542432.1"/>
    <property type="molecule type" value="Genomic_DNA"/>
</dbReference>
<feature type="compositionally biased region" description="Basic and acidic residues" evidence="1">
    <location>
        <begin position="46"/>
        <end position="55"/>
    </location>
</feature>
<feature type="compositionally biased region" description="Basic and acidic residues" evidence="1">
    <location>
        <begin position="206"/>
        <end position="225"/>
    </location>
</feature>